<dbReference type="PATRIC" id="fig|1276257.3.peg.924"/>
<gene>
    <name evidence="2" type="ORF">SSABA_v1c09080</name>
</gene>
<dbReference type="EMBL" id="CP006934">
    <property type="protein sequence ID" value="AHI54307.1"/>
    <property type="molecule type" value="Genomic_DNA"/>
</dbReference>
<proteinExistence type="predicted"/>
<dbReference type="RefSeq" id="WP_025251443.1">
    <property type="nucleotide sequence ID" value="NZ_CP006934.1"/>
</dbReference>
<evidence type="ECO:0000313" key="3">
    <source>
        <dbReference type="Proteomes" id="UP000019265"/>
    </source>
</evidence>
<name>W6AB78_9MOLU</name>
<organism evidence="2 3">
    <name type="scientific">Spiroplasma sabaudiense Ar-1343</name>
    <dbReference type="NCBI Taxonomy" id="1276257"/>
    <lineage>
        <taxon>Bacteria</taxon>
        <taxon>Bacillati</taxon>
        <taxon>Mycoplasmatota</taxon>
        <taxon>Mollicutes</taxon>
        <taxon>Entomoplasmatales</taxon>
        <taxon>Spiroplasmataceae</taxon>
        <taxon>Spiroplasma</taxon>
    </lineage>
</organism>
<feature type="transmembrane region" description="Helical" evidence="1">
    <location>
        <begin position="152"/>
        <end position="173"/>
    </location>
</feature>
<dbReference type="OrthoDB" id="9834620at2"/>
<feature type="transmembrane region" description="Helical" evidence="1">
    <location>
        <begin position="28"/>
        <end position="51"/>
    </location>
</feature>
<reference evidence="2 3" key="1">
    <citation type="journal article" date="2014" name="Genome Biol. Evol.">
        <title>Molecular evolution of the substrate utilization strategies and putative virulence factors in mosquito-associated Spiroplasma species.</title>
        <authorList>
            <person name="Chang T.H."/>
            <person name="Lo W.S."/>
            <person name="Ku C."/>
            <person name="Chen L.L."/>
            <person name="Kuo C.H."/>
        </authorList>
    </citation>
    <scope>NUCLEOTIDE SEQUENCE [LARGE SCALE GENOMIC DNA]</scope>
    <source>
        <strain evidence="2">Ar-1343</strain>
    </source>
</reference>
<keyword evidence="3" id="KW-1185">Reference proteome</keyword>
<dbReference type="Proteomes" id="UP000019265">
    <property type="component" value="Chromosome"/>
</dbReference>
<keyword evidence="1" id="KW-0812">Transmembrane</keyword>
<accession>W6AB78</accession>
<protein>
    <submittedName>
        <fullName evidence="2">Uncharacterized protein</fullName>
    </submittedName>
</protein>
<evidence type="ECO:0000256" key="1">
    <source>
        <dbReference type="SAM" id="Phobius"/>
    </source>
</evidence>
<feature type="transmembrane region" description="Helical" evidence="1">
    <location>
        <begin position="117"/>
        <end position="140"/>
    </location>
</feature>
<dbReference type="HOGENOM" id="CLU_483047_0_0_14"/>
<sequence length="564" mass="65756">MNKFVKKKNQFWALFLWKIKKIFEIKSFLVVVLIFAAISAIFAISLSVSLATLGAADELSTNFYVWLTLKFACQIIFIGFIILILVAKLFRIDVDNKELSVYTRAGVKTYSWFINRIFMITLIVWIIIGVVALGDFLIMLFNPYNFFINKAIFMYLFYFCFSFGFSAVTILLLQIFKISVVFVISIPLLVIISGAGFFHSFSSKTDQKNFAQQQAQAEWELANTFNYYKVLTSNNLYDEMKSFSRDIYEEESSNAKFNEYFTMRQTFETEALIQKAINDSFLGTTKYTYNNKDLKIQNGQPFYDFNSFNYSSYRHDYQFSKSLNYLGSELKNNSNPDIHKYFPIINFLENNLNSFEPSFFLVSSDDYKPEDDLFARGDNYSPISEEVWKNYNNNYGSFLANWFILNFNKALFSMSDNLISYIYKYDNLFLPSIKANLIFNPLTQISQMSFGTSKNPLLDNTFNLLDFSLHSTFPNTFIKIDYKPGTNDLLKKITTKDQKMIVKNGYQPDFLEDDGEYSSYYNLIEKIKVVKIVPIWVLFLLHFIIAIGFYGLGYVLLKIKILKL</sequence>
<dbReference type="KEGG" id="ssab:SSABA_v1c09080"/>
<keyword evidence="1" id="KW-1133">Transmembrane helix</keyword>
<dbReference type="STRING" id="1276257.SSABA_v1c09080"/>
<feature type="transmembrane region" description="Helical" evidence="1">
    <location>
        <begin position="180"/>
        <end position="201"/>
    </location>
</feature>
<feature type="transmembrane region" description="Helical" evidence="1">
    <location>
        <begin position="535"/>
        <end position="557"/>
    </location>
</feature>
<evidence type="ECO:0000313" key="2">
    <source>
        <dbReference type="EMBL" id="AHI54307.1"/>
    </source>
</evidence>
<dbReference type="AlphaFoldDB" id="W6AB78"/>
<keyword evidence="1" id="KW-0472">Membrane</keyword>
<feature type="transmembrane region" description="Helical" evidence="1">
    <location>
        <begin position="63"/>
        <end position="87"/>
    </location>
</feature>